<dbReference type="AlphaFoldDB" id="A0A9D5JZF1"/>
<sequence length="522" mass="57785">MPQNYLRQALESGEFICTAELVLGRDYTFPEVEQFIKDASETPDGIKVISLTDLPGGNPAFPPECFASFVVEHGLSPLVHLTSKDGNRGLLEGRLHSLGRLGSENVLILTGDAPTTGFYGKPKPVYDFGSAHCIRLAAEMQKGISYQVGKRSMQTTPINFLIGAVVNPFKIVEPGLMTQLYKLELKIRCGAQFIIPQLGYNLRKLYELKQYMDQHGLGHIPILANVYVPTATIARFMQAGEIPGCVISDQFIEALQQEKKPQRLERAALMVAAAKGLGFAGAHVGGFGLTHKDFMQIIASAEEIGDQWRGRIDELVFDMGADDFYLFPKGADGLSDASQPPQIPGIHPKGSLASKGFGLIHSLVVAERSPFGKYFQWRMKRLREKYDEDWERGLSYHMLDMADIVKRATLGCVECGDCTQDYMNFSGCSMGKCIKETRNGPCGGSRVDGTCEVKPEMQCVWNASYSDLVAAGKDPQKFAYTLIPPRNWDLNRTNSLANYFAEVDNNHSRKTIDLPTTETEKE</sequence>
<evidence type="ECO:0000313" key="10">
    <source>
        <dbReference type="EMBL" id="MBD3326855.1"/>
    </source>
</evidence>
<comment type="similarity">
    <text evidence="3 8">Belongs to the methylenetetrahydrofolate reductase family.</text>
</comment>
<dbReference type="InterPro" id="IPR029041">
    <property type="entry name" value="FAD-linked_oxidoreductase-like"/>
</dbReference>
<evidence type="ECO:0000256" key="6">
    <source>
        <dbReference type="ARBA" id="ARBA00023002"/>
    </source>
</evidence>
<proteinExistence type="inferred from homology"/>
<evidence type="ECO:0000256" key="8">
    <source>
        <dbReference type="RuleBase" id="RU003862"/>
    </source>
</evidence>
<dbReference type="GO" id="GO:0009086">
    <property type="term" value="P:methionine biosynthetic process"/>
    <property type="evidence" value="ECO:0007669"/>
    <property type="project" value="TreeGrafter"/>
</dbReference>
<dbReference type="SUPFAM" id="SSF51730">
    <property type="entry name" value="FAD-linked oxidoreductase"/>
    <property type="match status" value="1"/>
</dbReference>
<protein>
    <recommendedName>
        <fullName evidence="8">Methylenetetrahydrofolate reductase</fullName>
    </recommendedName>
</protein>
<dbReference type="Proteomes" id="UP000649604">
    <property type="component" value="Unassembled WGS sequence"/>
</dbReference>
<comment type="cofactor">
    <cofactor evidence="1 8">
        <name>FAD</name>
        <dbReference type="ChEBI" id="CHEBI:57692"/>
    </cofactor>
</comment>
<keyword evidence="5 8" id="KW-0274">FAD</keyword>
<keyword evidence="4 8" id="KW-0285">Flavoprotein</keyword>
<evidence type="ECO:0000313" key="11">
    <source>
        <dbReference type="Proteomes" id="UP000649604"/>
    </source>
</evidence>
<dbReference type="PANTHER" id="PTHR45754:SF3">
    <property type="entry name" value="METHYLENETETRAHYDROFOLATE REDUCTASE (NADPH)"/>
    <property type="match status" value="1"/>
</dbReference>
<organism evidence="10 11">
    <name type="scientific">candidate division KSB3 bacterium</name>
    <dbReference type="NCBI Taxonomy" id="2044937"/>
    <lineage>
        <taxon>Bacteria</taxon>
        <taxon>candidate division KSB3</taxon>
    </lineage>
</organism>
<keyword evidence="6 8" id="KW-0560">Oxidoreductase</keyword>
<evidence type="ECO:0000256" key="4">
    <source>
        <dbReference type="ARBA" id="ARBA00022630"/>
    </source>
</evidence>
<comment type="catalytic activity">
    <reaction evidence="7">
        <text>(6S)-5-methyl-5,6,7,8-tetrahydrofolate + NAD(+) = (6R)-5,10-methylene-5,6,7,8-tetrahydrofolate + NADH + H(+)</text>
        <dbReference type="Rhea" id="RHEA:19821"/>
        <dbReference type="ChEBI" id="CHEBI:15378"/>
        <dbReference type="ChEBI" id="CHEBI:15636"/>
        <dbReference type="ChEBI" id="CHEBI:18608"/>
        <dbReference type="ChEBI" id="CHEBI:57540"/>
        <dbReference type="ChEBI" id="CHEBI:57945"/>
        <dbReference type="EC" id="1.5.1.54"/>
    </reaction>
    <physiologicalReaction direction="right-to-left" evidence="7">
        <dbReference type="Rhea" id="RHEA:19823"/>
    </physiologicalReaction>
</comment>
<dbReference type="InterPro" id="IPR022026">
    <property type="entry name" value="DUF5981"/>
</dbReference>
<dbReference type="Pfam" id="PF12225">
    <property type="entry name" value="DUF5981"/>
    <property type="match status" value="1"/>
</dbReference>
<dbReference type="PANTHER" id="PTHR45754">
    <property type="entry name" value="METHYLENETETRAHYDROFOLATE REDUCTASE"/>
    <property type="match status" value="1"/>
</dbReference>
<feature type="domain" description="Methylene-tetrahydrofolate reductase C-terminal-like" evidence="9">
    <location>
        <begin position="400"/>
        <end position="488"/>
    </location>
</feature>
<dbReference type="GO" id="GO:0035999">
    <property type="term" value="P:tetrahydrofolate interconversion"/>
    <property type="evidence" value="ECO:0007669"/>
    <property type="project" value="TreeGrafter"/>
</dbReference>
<gene>
    <name evidence="10" type="ORF">GF339_19885</name>
</gene>
<reference evidence="10" key="1">
    <citation type="submission" date="2019-11" db="EMBL/GenBank/DDBJ databases">
        <title>Microbial mats filling the niche in hypersaline microbial mats.</title>
        <authorList>
            <person name="Wong H.L."/>
            <person name="Macleod F.I."/>
            <person name="White R.A. III"/>
            <person name="Burns B.P."/>
        </authorList>
    </citation>
    <scope>NUCLEOTIDE SEQUENCE</scope>
    <source>
        <strain evidence="10">Rbin_158</strain>
    </source>
</reference>
<evidence type="ECO:0000256" key="2">
    <source>
        <dbReference type="ARBA" id="ARBA00004777"/>
    </source>
</evidence>
<evidence type="ECO:0000256" key="3">
    <source>
        <dbReference type="ARBA" id="ARBA00006743"/>
    </source>
</evidence>
<dbReference type="InterPro" id="IPR003171">
    <property type="entry name" value="Mehydrof_redctse-like"/>
</dbReference>
<dbReference type="Pfam" id="PF02219">
    <property type="entry name" value="MTHFR"/>
    <property type="match status" value="1"/>
</dbReference>
<dbReference type="GO" id="GO:0071949">
    <property type="term" value="F:FAD binding"/>
    <property type="evidence" value="ECO:0007669"/>
    <property type="project" value="TreeGrafter"/>
</dbReference>
<evidence type="ECO:0000256" key="5">
    <source>
        <dbReference type="ARBA" id="ARBA00022827"/>
    </source>
</evidence>
<evidence type="ECO:0000259" key="9">
    <source>
        <dbReference type="Pfam" id="PF12225"/>
    </source>
</evidence>
<comment type="caution">
    <text evidence="10">The sequence shown here is derived from an EMBL/GenBank/DDBJ whole genome shotgun (WGS) entry which is preliminary data.</text>
</comment>
<evidence type="ECO:0000256" key="1">
    <source>
        <dbReference type="ARBA" id="ARBA00001974"/>
    </source>
</evidence>
<evidence type="ECO:0000256" key="7">
    <source>
        <dbReference type="ARBA" id="ARBA00048628"/>
    </source>
</evidence>
<dbReference type="EMBL" id="WJJP01000648">
    <property type="protein sequence ID" value="MBD3326855.1"/>
    <property type="molecule type" value="Genomic_DNA"/>
</dbReference>
<dbReference type="GO" id="GO:0106312">
    <property type="term" value="F:methylenetetrahydrofolate reductase (NADH) activity"/>
    <property type="evidence" value="ECO:0007669"/>
    <property type="project" value="UniProtKB-EC"/>
</dbReference>
<comment type="pathway">
    <text evidence="2 8">One-carbon metabolism; tetrahydrofolate interconversion.</text>
</comment>
<name>A0A9D5JZF1_9BACT</name>
<dbReference type="Gene3D" id="3.20.20.220">
    <property type="match status" value="1"/>
</dbReference>
<dbReference type="GO" id="GO:0005829">
    <property type="term" value="C:cytosol"/>
    <property type="evidence" value="ECO:0007669"/>
    <property type="project" value="TreeGrafter"/>
</dbReference>
<accession>A0A9D5JZF1</accession>